<protein>
    <submittedName>
        <fullName evidence="1">Uncharacterized protein</fullName>
    </submittedName>
</protein>
<name>A0A834WGP2_9FABA</name>
<dbReference type="OrthoDB" id="10671302at2759"/>
<proteinExistence type="predicted"/>
<dbReference type="Proteomes" id="UP000634136">
    <property type="component" value="Unassembled WGS sequence"/>
</dbReference>
<dbReference type="EMBL" id="JAAIUW010000008">
    <property type="protein sequence ID" value="KAF7820188.1"/>
    <property type="molecule type" value="Genomic_DNA"/>
</dbReference>
<sequence>MHAPSPIPTTTVQCMTTHGQHTIRIRRSSIPIPLTVNGRIGTSSDGIHLPLREIVIHHMNIPQSTPRHPLHQPLPEVIERNRHLHPRIRQVLVVVPQKHHLVVMPEMAIRNRDPRRPHYRIDQPVRAIRQRAVVDPDLARREDGDPVAVRLAPPPHVRGAGADVGVPGGLAVVDVDVVDDDVGDVLEREAAVAGDVDVGAAAVDGFEAVEDELVLEGDGHVAGEDDPEGGVLDHGVAEGSWGGVGGVGVGGVGDDVDLAAFPAAGVAAEANAAVGELLAKMMLGIKSKTLEEAYPDGDFVSSVQIVRNETNPDENRSNAMGERKKVVTFELPEPQLQGKDVDEAERD</sequence>
<evidence type="ECO:0000313" key="1">
    <source>
        <dbReference type="EMBL" id="KAF7820188.1"/>
    </source>
</evidence>
<dbReference type="AlphaFoldDB" id="A0A834WGP2"/>
<accession>A0A834WGP2</accession>
<evidence type="ECO:0000313" key="2">
    <source>
        <dbReference type="Proteomes" id="UP000634136"/>
    </source>
</evidence>
<keyword evidence="2" id="KW-1185">Reference proteome</keyword>
<comment type="caution">
    <text evidence="1">The sequence shown here is derived from an EMBL/GenBank/DDBJ whole genome shotgun (WGS) entry which is preliminary data.</text>
</comment>
<gene>
    <name evidence="1" type="ORF">G2W53_025643</name>
</gene>
<organism evidence="1 2">
    <name type="scientific">Senna tora</name>
    <dbReference type="NCBI Taxonomy" id="362788"/>
    <lineage>
        <taxon>Eukaryota</taxon>
        <taxon>Viridiplantae</taxon>
        <taxon>Streptophyta</taxon>
        <taxon>Embryophyta</taxon>
        <taxon>Tracheophyta</taxon>
        <taxon>Spermatophyta</taxon>
        <taxon>Magnoliopsida</taxon>
        <taxon>eudicotyledons</taxon>
        <taxon>Gunneridae</taxon>
        <taxon>Pentapetalae</taxon>
        <taxon>rosids</taxon>
        <taxon>fabids</taxon>
        <taxon>Fabales</taxon>
        <taxon>Fabaceae</taxon>
        <taxon>Caesalpinioideae</taxon>
        <taxon>Cassia clade</taxon>
        <taxon>Senna</taxon>
    </lineage>
</organism>
<reference evidence="1" key="1">
    <citation type="submission" date="2020-09" db="EMBL/GenBank/DDBJ databases">
        <title>Genome-Enabled Discovery of Anthraquinone Biosynthesis in Senna tora.</title>
        <authorList>
            <person name="Kang S.-H."/>
            <person name="Pandey R.P."/>
            <person name="Lee C.-M."/>
            <person name="Sim J.-S."/>
            <person name="Jeong J.-T."/>
            <person name="Choi B.-S."/>
            <person name="Jung M."/>
            <person name="Ginzburg D."/>
            <person name="Zhao K."/>
            <person name="Won S.Y."/>
            <person name="Oh T.-J."/>
            <person name="Yu Y."/>
            <person name="Kim N.-H."/>
            <person name="Lee O.R."/>
            <person name="Lee T.-H."/>
            <person name="Bashyal P."/>
            <person name="Kim T.-S."/>
            <person name="Lee W.-H."/>
            <person name="Kawkins C."/>
            <person name="Kim C.-K."/>
            <person name="Kim J.S."/>
            <person name="Ahn B.O."/>
            <person name="Rhee S.Y."/>
            <person name="Sohng J.K."/>
        </authorList>
    </citation>
    <scope>NUCLEOTIDE SEQUENCE</scope>
    <source>
        <tissue evidence="1">Leaf</tissue>
    </source>
</reference>